<dbReference type="GO" id="GO:0006508">
    <property type="term" value="P:proteolysis"/>
    <property type="evidence" value="ECO:0007669"/>
    <property type="project" value="UniProtKB-KW"/>
</dbReference>
<dbReference type="PROSITE" id="PS50203">
    <property type="entry name" value="CALPAIN_CAT"/>
    <property type="match status" value="1"/>
</dbReference>
<feature type="active site" evidence="5">
    <location>
        <position position="246"/>
    </location>
</feature>
<reference evidence="8 9" key="1">
    <citation type="submission" date="2019-12" db="EMBL/GenBank/DDBJ databases">
        <title>Chromosome-level assembly of the Caenorhabditis remanei genome.</title>
        <authorList>
            <person name="Teterina A.A."/>
            <person name="Willis J.H."/>
            <person name="Phillips P.C."/>
        </authorList>
    </citation>
    <scope>NUCLEOTIDE SEQUENCE [LARGE SCALE GENOMIC DNA]</scope>
    <source>
        <strain evidence="8 9">PX506</strain>
        <tissue evidence="8">Whole organism</tissue>
    </source>
</reference>
<dbReference type="Gene3D" id="3.90.70.10">
    <property type="entry name" value="Cysteine proteinases"/>
    <property type="match status" value="1"/>
</dbReference>
<comment type="similarity">
    <text evidence="1">Belongs to the peptidase C2 family.</text>
</comment>
<evidence type="ECO:0000256" key="4">
    <source>
        <dbReference type="ARBA" id="ARBA00022807"/>
    </source>
</evidence>
<evidence type="ECO:0000313" key="9">
    <source>
        <dbReference type="Proteomes" id="UP000483820"/>
    </source>
</evidence>
<evidence type="ECO:0000256" key="6">
    <source>
        <dbReference type="PROSITE-ProRule" id="PRU00239"/>
    </source>
</evidence>
<dbReference type="InterPro" id="IPR022684">
    <property type="entry name" value="Calpain_cysteine_protease"/>
</dbReference>
<dbReference type="InterPro" id="IPR038765">
    <property type="entry name" value="Papain-like_cys_pep_sf"/>
</dbReference>
<evidence type="ECO:0000256" key="3">
    <source>
        <dbReference type="ARBA" id="ARBA00022801"/>
    </source>
</evidence>
<dbReference type="GO" id="GO:0005737">
    <property type="term" value="C:cytoplasm"/>
    <property type="evidence" value="ECO:0007669"/>
    <property type="project" value="TreeGrafter"/>
</dbReference>
<dbReference type="EMBL" id="WUAV01000005">
    <property type="protein sequence ID" value="KAF1754324.1"/>
    <property type="molecule type" value="Genomic_DNA"/>
</dbReference>
<dbReference type="GeneID" id="9808737"/>
<protein>
    <recommendedName>
        <fullName evidence="7">Calpain catalytic domain-containing protein</fullName>
    </recommendedName>
</protein>
<gene>
    <name evidence="8" type="ORF">GCK72_020884</name>
</gene>
<dbReference type="PANTHER" id="PTHR10183:SF382">
    <property type="entry name" value="CALPAIN-15"/>
    <property type="match status" value="1"/>
</dbReference>
<proteinExistence type="inferred from homology"/>
<dbReference type="SUPFAM" id="SSF54001">
    <property type="entry name" value="Cysteine proteinases"/>
    <property type="match status" value="1"/>
</dbReference>
<name>A0A6A5GHR8_CAERE</name>
<keyword evidence="2" id="KW-0645">Protease</keyword>
<evidence type="ECO:0000259" key="7">
    <source>
        <dbReference type="PROSITE" id="PS50203"/>
    </source>
</evidence>
<dbReference type="GO" id="GO:0004198">
    <property type="term" value="F:calcium-dependent cysteine-type endopeptidase activity"/>
    <property type="evidence" value="ECO:0007669"/>
    <property type="project" value="InterPro"/>
</dbReference>
<evidence type="ECO:0000256" key="5">
    <source>
        <dbReference type="PIRSR" id="PIRSR622684-1"/>
    </source>
</evidence>
<dbReference type="Pfam" id="PF00648">
    <property type="entry name" value="Peptidase_C2"/>
    <property type="match status" value="1"/>
</dbReference>
<dbReference type="PROSITE" id="PS00139">
    <property type="entry name" value="THIOL_PROTEASE_CYS"/>
    <property type="match status" value="1"/>
</dbReference>
<dbReference type="Proteomes" id="UP000483820">
    <property type="component" value="Chromosome V"/>
</dbReference>
<dbReference type="AlphaFoldDB" id="A0A6A5GHR8"/>
<dbReference type="RefSeq" id="XP_053582777.1">
    <property type="nucleotide sequence ID" value="XM_053733864.1"/>
</dbReference>
<dbReference type="CTD" id="9808737"/>
<feature type="domain" description="Calpain catalytic" evidence="7">
    <location>
        <begin position="35"/>
        <end position="319"/>
    </location>
</feature>
<keyword evidence="4" id="KW-0788">Thiol protease</keyword>
<dbReference type="PANTHER" id="PTHR10183">
    <property type="entry name" value="CALPAIN"/>
    <property type="match status" value="1"/>
</dbReference>
<comment type="caution">
    <text evidence="6">Lacks conserved residue(s) required for the propagation of feature annotation.</text>
</comment>
<comment type="caution">
    <text evidence="8">The sequence shown here is derived from an EMBL/GenBank/DDBJ whole genome shotgun (WGS) entry which is preliminary data.</text>
</comment>
<keyword evidence="3" id="KW-0378">Hydrolase</keyword>
<feature type="active site" evidence="5">
    <location>
        <position position="92"/>
    </location>
</feature>
<dbReference type="PRINTS" id="PR00704">
    <property type="entry name" value="CALPAIN"/>
</dbReference>
<evidence type="ECO:0000313" key="8">
    <source>
        <dbReference type="EMBL" id="KAF1754324.1"/>
    </source>
</evidence>
<evidence type="ECO:0000256" key="1">
    <source>
        <dbReference type="ARBA" id="ARBA00007623"/>
    </source>
</evidence>
<dbReference type="InterPro" id="IPR001300">
    <property type="entry name" value="Peptidase_C2_calpain_cat"/>
</dbReference>
<dbReference type="KEGG" id="crq:GCK72_020884"/>
<sequence>MSFRVKFFPTKEEVFEKSDEECRQLAETLRSTGKVFVDPEFPPNAASLGIRTHKSIKKPDTPWHAPHQFDKDWCVFNDPCPFEIEQGSLGNCWLIAALMCIARRKDILEHVLPRRDYNVDCGIVQVRLFIDGEWKVIKIDYHIPQIDGDERFVQSYFKEFWAAFIEKAFAKVKGSYGELDGGDAGWALECLTGNRCSSIEVNDKSPDDLWKTLTEADYLMAVSINELEENSYKKTELENLVLETEHVYSILDAKQHDGYQYILIGSTWTNDYKHKILPVYSKDSCKFYTDDDNIESRAFWMKFQDFIRYFDDLDVCKYRKIFHQRCFSQTIKRTVNQDYQVLRLDTNHRQNFRIKITSEEDSSDHVTYMYLNIHRATSNNKCGELFKTVEDRGSSIDFLIKSITFDPGSYFLVFIRTEHSDYEYTLDWSFESSTTLENVSISFANFPCSLLVESLQTMIMKCGERKEIRNDKKQEIVVYIWTGFWSTLALVENMLNSDYIRVQSILEEFDVDWKICYRRRFWWKVPPNTRSIVAQNRDKYRDNSAVDIIEDFDVSSWSQLPSDWLEYRISERHRPYFFTPLLIEPTTDS</sequence>
<organism evidence="8 9">
    <name type="scientific">Caenorhabditis remanei</name>
    <name type="common">Caenorhabditis vulgaris</name>
    <dbReference type="NCBI Taxonomy" id="31234"/>
    <lineage>
        <taxon>Eukaryota</taxon>
        <taxon>Metazoa</taxon>
        <taxon>Ecdysozoa</taxon>
        <taxon>Nematoda</taxon>
        <taxon>Chromadorea</taxon>
        <taxon>Rhabditida</taxon>
        <taxon>Rhabditina</taxon>
        <taxon>Rhabditomorpha</taxon>
        <taxon>Rhabditoidea</taxon>
        <taxon>Rhabditidae</taxon>
        <taxon>Peloderinae</taxon>
        <taxon>Caenorhabditis</taxon>
    </lineage>
</organism>
<accession>A0A6A5GHR8</accession>
<evidence type="ECO:0000256" key="2">
    <source>
        <dbReference type="ARBA" id="ARBA00022670"/>
    </source>
</evidence>
<dbReference type="SMART" id="SM00230">
    <property type="entry name" value="CysPc"/>
    <property type="match status" value="1"/>
</dbReference>
<dbReference type="InterPro" id="IPR000169">
    <property type="entry name" value="Pept_cys_AS"/>
</dbReference>